<gene>
    <name evidence="8" type="primary">Ervk19_0</name>
    <name evidence="8" type="ORF">CERBRA_R15260</name>
</gene>
<dbReference type="AlphaFoldDB" id="A0A7L1WBI0"/>
<protein>
    <submittedName>
        <fullName evidence="8">POK19 protein</fullName>
    </submittedName>
</protein>
<feature type="domain" description="RNase H type-1" evidence="7">
    <location>
        <begin position="15"/>
        <end position="108"/>
    </location>
</feature>
<evidence type="ECO:0000313" key="9">
    <source>
        <dbReference type="Proteomes" id="UP000536092"/>
    </source>
</evidence>
<dbReference type="InterPro" id="IPR036397">
    <property type="entry name" value="RNaseH_sf"/>
</dbReference>
<name>A0A7L1WBI0_9PASS</name>
<proteinExistence type="predicted"/>
<keyword evidence="2" id="KW-0548">Nucleotidyltransferase</keyword>
<dbReference type="OrthoDB" id="9395371at2759"/>
<evidence type="ECO:0000313" key="8">
    <source>
        <dbReference type="EMBL" id="NXO95125.1"/>
    </source>
</evidence>
<organism evidence="8 9">
    <name type="scientific">Certhia brachydactyla</name>
    <name type="common">short-toed tree-creeper</name>
    <dbReference type="NCBI Taxonomy" id="73330"/>
    <lineage>
        <taxon>Eukaryota</taxon>
        <taxon>Metazoa</taxon>
        <taxon>Chordata</taxon>
        <taxon>Craniata</taxon>
        <taxon>Vertebrata</taxon>
        <taxon>Euteleostomi</taxon>
        <taxon>Archelosauria</taxon>
        <taxon>Archosauria</taxon>
        <taxon>Dinosauria</taxon>
        <taxon>Saurischia</taxon>
        <taxon>Theropoda</taxon>
        <taxon>Coelurosauria</taxon>
        <taxon>Aves</taxon>
        <taxon>Neognathae</taxon>
        <taxon>Neoaves</taxon>
        <taxon>Telluraves</taxon>
        <taxon>Australaves</taxon>
        <taxon>Passeriformes</taxon>
        <taxon>Certhiidae</taxon>
        <taxon>Certhiinae</taxon>
        <taxon>Certhia</taxon>
    </lineage>
</organism>
<dbReference type="InterPro" id="IPR012337">
    <property type="entry name" value="RNaseH-like_sf"/>
</dbReference>
<dbReference type="Proteomes" id="UP000536092">
    <property type="component" value="Unassembled WGS sequence"/>
</dbReference>
<sequence>QQNWIAIPKSSVTPLPEAITVYTDAGKRSRTAAATWQEKDQWCHHIIPAHKEDSLQTLELIVVVWVLVNFPKAVNIVTDSMYVAGVSSRIEDAFIKQVQNHRLYELLL</sequence>
<comment type="caution">
    <text evidence="8">The sequence shown here is derived from an EMBL/GenBank/DDBJ whole genome shotgun (WGS) entry which is preliminary data.</text>
</comment>
<evidence type="ECO:0000256" key="4">
    <source>
        <dbReference type="ARBA" id="ARBA00022759"/>
    </source>
</evidence>
<keyword evidence="3" id="KW-0540">Nuclease</keyword>
<keyword evidence="5" id="KW-0378">Hydrolase</keyword>
<keyword evidence="6" id="KW-0695">RNA-directed DNA polymerase</keyword>
<evidence type="ECO:0000256" key="2">
    <source>
        <dbReference type="ARBA" id="ARBA00022695"/>
    </source>
</evidence>
<evidence type="ECO:0000256" key="5">
    <source>
        <dbReference type="ARBA" id="ARBA00022801"/>
    </source>
</evidence>
<keyword evidence="9" id="KW-1185">Reference proteome</keyword>
<evidence type="ECO:0000256" key="3">
    <source>
        <dbReference type="ARBA" id="ARBA00022722"/>
    </source>
</evidence>
<reference evidence="8 9" key="1">
    <citation type="submission" date="2019-09" db="EMBL/GenBank/DDBJ databases">
        <title>Bird 10,000 Genomes (B10K) Project - Family phase.</title>
        <authorList>
            <person name="Zhang G."/>
        </authorList>
    </citation>
    <scope>NUCLEOTIDE SEQUENCE [LARGE SCALE GENOMIC DNA]</scope>
    <source>
        <strain evidence="8">B10K-DU-002-20</strain>
        <tissue evidence="8">Muscle</tissue>
    </source>
</reference>
<evidence type="ECO:0000256" key="6">
    <source>
        <dbReference type="ARBA" id="ARBA00022918"/>
    </source>
</evidence>
<dbReference type="GO" id="GO:0035613">
    <property type="term" value="F:RNA stem-loop binding"/>
    <property type="evidence" value="ECO:0007669"/>
    <property type="project" value="TreeGrafter"/>
</dbReference>
<dbReference type="PROSITE" id="PS50879">
    <property type="entry name" value="RNASE_H_1"/>
    <property type="match status" value="1"/>
</dbReference>
<dbReference type="SUPFAM" id="SSF53098">
    <property type="entry name" value="Ribonuclease H-like"/>
    <property type="match status" value="1"/>
</dbReference>
<keyword evidence="4" id="KW-0255">Endonuclease</keyword>
<dbReference type="Gene3D" id="3.30.420.10">
    <property type="entry name" value="Ribonuclease H-like superfamily/Ribonuclease H"/>
    <property type="match status" value="1"/>
</dbReference>
<dbReference type="InterPro" id="IPR002156">
    <property type="entry name" value="RNaseH_domain"/>
</dbReference>
<dbReference type="EMBL" id="VXBV01004021">
    <property type="protein sequence ID" value="NXO95125.1"/>
    <property type="molecule type" value="Genomic_DNA"/>
</dbReference>
<dbReference type="GO" id="GO:0003964">
    <property type="term" value="F:RNA-directed DNA polymerase activity"/>
    <property type="evidence" value="ECO:0007669"/>
    <property type="project" value="UniProtKB-KW"/>
</dbReference>
<dbReference type="GO" id="GO:0004523">
    <property type="term" value="F:RNA-DNA hybrid ribonuclease activity"/>
    <property type="evidence" value="ECO:0007669"/>
    <property type="project" value="InterPro"/>
</dbReference>
<keyword evidence="1" id="KW-0808">Transferase</keyword>
<dbReference type="PANTHER" id="PTHR41694:SF3">
    <property type="entry name" value="RNA-DIRECTED DNA POLYMERASE-RELATED"/>
    <property type="match status" value="1"/>
</dbReference>
<dbReference type="Pfam" id="PF00075">
    <property type="entry name" value="RNase_H"/>
    <property type="match status" value="1"/>
</dbReference>
<dbReference type="PANTHER" id="PTHR41694">
    <property type="entry name" value="ENDOGENOUS RETROVIRUS GROUP K MEMBER POL PROTEIN"/>
    <property type="match status" value="1"/>
</dbReference>
<feature type="non-terminal residue" evidence="8">
    <location>
        <position position="1"/>
    </location>
</feature>
<evidence type="ECO:0000256" key="1">
    <source>
        <dbReference type="ARBA" id="ARBA00022679"/>
    </source>
</evidence>
<evidence type="ECO:0000259" key="7">
    <source>
        <dbReference type="PROSITE" id="PS50879"/>
    </source>
</evidence>
<accession>A0A7L1WBI0</accession>
<feature type="non-terminal residue" evidence="8">
    <location>
        <position position="108"/>
    </location>
</feature>